<evidence type="ECO:0000256" key="3">
    <source>
        <dbReference type="ARBA" id="ARBA00022490"/>
    </source>
</evidence>
<evidence type="ECO:0000313" key="13">
    <source>
        <dbReference type="EMBL" id="SFV61933.1"/>
    </source>
</evidence>
<evidence type="ECO:0000256" key="4">
    <source>
        <dbReference type="ARBA" id="ARBA00022555"/>
    </source>
</evidence>
<dbReference type="FunFam" id="3.40.50.620:FF:000004">
    <property type="entry name" value="tRNA-specific 2-thiouridylase MnmA"/>
    <property type="match status" value="1"/>
</dbReference>
<dbReference type="Pfam" id="PF20259">
    <property type="entry name" value="tRNA_Me_trans_M"/>
    <property type="match status" value="1"/>
</dbReference>
<dbReference type="InterPro" id="IPR004506">
    <property type="entry name" value="MnmA-like"/>
</dbReference>
<dbReference type="AlphaFoldDB" id="A0A1W1C870"/>
<keyword evidence="6" id="KW-0819">tRNA processing</keyword>
<dbReference type="Pfam" id="PF03054">
    <property type="entry name" value="tRNA_Me_trans"/>
    <property type="match status" value="1"/>
</dbReference>
<feature type="domain" description="tRNA-specific 2-thiouridylase MnmA-like central" evidence="12">
    <location>
        <begin position="197"/>
        <end position="265"/>
    </location>
</feature>
<dbReference type="NCBIfam" id="NF001138">
    <property type="entry name" value="PRK00143.1"/>
    <property type="match status" value="1"/>
</dbReference>
<dbReference type="EMBL" id="FPHJ01000035">
    <property type="protein sequence ID" value="SFV61933.1"/>
    <property type="molecule type" value="Genomic_DNA"/>
</dbReference>
<comment type="subcellular location">
    <subcellularLocation>
        <location evidence="1">Cytoplasm</location>
    </subcellularLocation>
</comment>
<proteinExistence type="inferred from homology"/>
<dbReference type="GO" id="GO:0016783">
    <property type="term" value="F:sulfurtransferase activity"/>
    <property type="evidence" value="ECO:0007669"/>
    <property type="project" value="InterPro"/>
</dbReference>
<evidence type="ECO:0000256" key="1">
    <source>
        <dbReference type="ARBA" id="ARBA00004496"/>
    </source>
</evidence>
<accession>A0A1W1C870</accession>
<dbReference type="GO" id="GO:0000049">
    <property type="term" value="F:tRNA binding"/>
    <property type="evidence" value="ECO:0007669"/>
    <property type="project" value="UniProtKB-KW"/>
</dbReference>
<keyword evidence="3" id="KW-0963">Cytoplasm</keyword>
<evidence type="ECO:0000259" key="12">
    <source>
        <dbReference type="Pfam" id="PF20259"/>
    </source>
</evidence>
<dbReference type="InterPro" id="IPR023382">
    <property type="entry name" value="MnmA-like_central_sf"/>
</dbReference>
<dbReference type="GO" id="GO:0005737">
    <property type="term" value="C:cytoplasm"/>
    <property type="evidence" value="ECO:0007669"/>
    <property type="project" value="UniProtKB-SubCell"/>
</dbReference>
<evidence type="ECO:0000256" key="8">
    <source>
        <dbReference type="ARBA" id="ARBA00022840"/>
    </source>
</evidence>
<reference evidence="13" key="1">
    <citation type="submission" date="2016-10" db="EMBL/GenBank/DDBJ databases">
        <authorList>
            <person name="de Groot N.N."/>
        </authorList>
    </citation>
    <scope>NUCLEOTIDE SEQUENCE</scope>
</reference>
<dbReference type="Gene3D" id="2.30.30.280">
    <property type="entry name" value="Adenine nucleotide alpha hydrolases-like domains"/>
    <property type="match status" value="1"/>
</dbReference>
<evidence type="ECO:0000256" key="5">
    <source>
        <dbReference type="ARBA" id="ARBA00022679"/>
    </source>
</evidence>
<protein>
    <recommendedName>
        <fullName evidence="2">tRNA-specific 2-thiouridylase MnmA</fullName>
    </recommendedName>
</protein>
<dbReference type="GO" id="GO:0002143">
    <property type="term" value="P:tRNA wobble position uridine thiolation"/>
    <property type="evidence" value="ECO:0007669"/>
    <property type="project" value="TreeGrafter"/>
</dbReference>
<dbReference type="NCBIfam" id="TIGR00420">
    <property type="entry name" value="trmU"/>
    <property type="match status" value="1"/>
</dbReference>
<keyword evidence="10" id="KW-1015">Disulfide bond</keyword>
<keyword evidence="9" id="KW-0694">RNA-binding</keyword>
<dbReference type="InterPro" id="IPR046885">
    <property type="entry name" value="MnmA-like_C"/>
</dbReference>
<keyword evidence="4" id="KW-0820">tRNA-binding</keyword>
<keyword evidence="7" id="KW-0547">Nucleotide-binding</keyword>
<dbReference type="FunFam" id="2.30.30.280:FF:000001">
    <property type="entry name" value="tRNA-specific 2-thiouridylase MnmA"/>
    <property type="match status" value="1"/>
</dbReference>
<dbReference type="GO" id="GO:0005524">
    <property type="term" value="F:ATP binding"/>
    <property type="evidence" value="ECO:0007669"/>
    <property type="project" value="UniProtKB-KW"/>
</dbReference>
<evidence type="ECO:0000256" key="10">
    <source>
        <dbReference type="ARBA" id="ARBA00023157"/>
    </source>
</evidence>
<dbReference type="CDD" id="cd01998">
    <property type="entry name" value="MnmA_TRMU-like"/>
    <property type="match status" value="1"/>
</dbReference>
<dbReference type="FunFam" id="2.40.30.10:FF:000023">
    <property type="entry name" value="tRNA-specific 2-thiouridylase MnmA"/>
    <property type="match status" value="1"/>
</dbReference>
<organism evidence="13">
    <name type="scientific">hydrothermal vent metagenome</name>
    <dbReference type="NCBI Taxonomy" id="652676"/>
    <lineage>
        <taxon>unclassified sequences</taxon>
        <taxon>metagenomes</taxon>
        <taxon>ecological metagenomes</taxon>
    </lineage>
</organism>
<name>A0A1W1C870_9ZZZZ</name>
<evidence type="ECO:0000256" key="9">
    <source>
        <dbReference type="ARBA" id="ARBA00022884"/>
    </source>
</evidence>
<evidence type="ECO:0000259" key="11">
    <source>
        <dbReference type="Pfam" id="PF20258"/>
    </source>
</evidence>
<dbReference type="HAMAP" id="MF_00144">
    <property type="entry name" value="tRNA_thiouridyl_MnmA"/>
    <property type="match status" value="1"/>
</dbReference>
<dbReference type="PANTHER" id="PTHR11933:SF5">
    <property type="entry name" value="MITOCHONDRIAL TRNA-SPECIFIC 2-THIOURIDYLASE 1"/>
    <property type="match status" value="1"/>
</dbReference>
<sequence length="351" mass="39718">MKIIVGLSGGVDSSVCALLLQQQGYQVEALFMKNWEEDDNETCSAQQDLKDASAIAKKLNIKLHTVNFSSEYWQEVFEDFIEQHKNGLTPNPDVLCNQKIKFKVFLEYALELGANKIATGHYAQITTDNQLKVAVDNNKDQSYFLHLLNEYQLSKSIFPLGGMNKTEVRALAQKHNLITANKKDSTGICFIGEKHFQSFLSQYLPIKEGDMIDKYGNFIKKHQGVAFYTIGQRKGLGIGGGFGKGNEPWFVADKNITTNELIVVQGDDRLLYHSIIKVDAIHWINKEPQLPVSFEAKIRYRQKNQKCTLEIVENGYKISFSTPQRAVTKGQSIVFYQDDICLGGGIIKERY</sequence>
<dbReference type="InterPro" id="IPR046884">
    <property type="entry name" value="MnmA-like_central"/>
</dbReference>
<gene>
    <name evidence="13" type="ORF">MNB_SUP05-5-472</name>
</gene>
<dbReference type="Gene3D" id="3.40.50.620">
    <property type="entry name" value="HUPs"/>
    <property type="match status" value="1"/>
</dbReference>
<dbReference type="InterPro" id="IPR014729">
    <property type="entry name" value="Rossmann-like_a/b/a_fold"/>
</dbReference>
<dbReference type="SUPFAM" id="SSF52402">
    <property type="entry name" value="Adenine nucleotide alpha hydrolases-like"/>
    <property type="match status" value="1"/>
</dbReference>
<keyword evidence="5" id="KW-0808">Transferase</keyword>
<dbReference type="Gene3D" id="2.40.30.10">
    <property type="entry name" value="Translation factors"/>
    <property type="match status" value="1"/>
</dbReference>
<dbReference type="PANTHER" id="PTHR11933">
    <property type="entry name" value="TRNA 5-METHYLAMINOMETHYL-2-THIOURIDYLATE -METHYLTRANSFERASE"/>
    <property type="match status" value="1"/>
</dbReference>
<evidence type="ECO:0000256" key="6">
    <source>
        <dbReference type="ARBA" id="ARBA00022694"/>
    </source>
</evidence>
<dbReference type="Pfam" id="PF20258">
    <property type="entry name" value="tRNA_Me_trans_C"/>
    <property type="match status" value="1"/>
</dbReference>
<evidence type="ECO:0000256" key="2">
    <source>
        <dbReference type="ARBA" id="ARBA00013805"/>
    </source>
</evidence>
<evidence type="ECO:0000256" key="7">
    <source>
        <dbReference type="ARBA" id="ARBA00022741"/>
    </source>
</evidence>
<keyword evidence="8" id="KW-0067">ATP-binding</keyword>
<feature type="domain" description="tRNA-specific 2-thiouridylase MnmA-like C-terminal" evidence="11">
    <location>
        <begin position="275"/>
        <end position="347"/>
    </location>
</feature>